<dbReference type="Proteomes" id="UP000254512">
    <property type="component" value="Unassembled WGS sequence"/>
</dbReference>
<accession>A0A377J7M1</accession>
<sequence length="110" mass="12771">MKSAKEFAAWLMDRFDTHSNIWLTRRDITEITGRQALRSEFIHDVHCELINFSRGLIADIKNDRYYMVSLCGTYWKEVGDIYADTDKCVDPFPIDGHASVIRTLNIPKTT</sequence>
<reference evidence="1 2" key="1">
    <citation type="submission" date="2018-06" db="EMBL/GenBank/DDBJ databases">
        <authorList>
            <consortium name="Pathogen Informatics"/>
            <person name="Doyle S."/>
        </authorList>
    </citation>
    <scope>NUCLEOTIDE SEQUENCE [LARGE SCALE GENOMIC DNA]</scope>
    <source>
        <strain evidence="1 2">NCTC11645</strain>
    </source>
</reference>
<dbReference type="GeneID" id="58894901"/>
<protein>
    <submittedName>
        <fullName evidence="1">Uncharacterized protein</fullName>
    </submittedName>
</protein>
<dbReference type="RefSeq" id="WP_005504786.1">
    <property type="nucleotide sequence ID" value="NZ_CABMOB010000001.1"/>
</dbReference>
<evidence type="ECO:0000313" key="1">
    <source>
        <dbReference type="EMBL" id="STO98487.1"/>
    </source>
</evidence>
<proteinExistence type="predicted"/>
<dbReference type="EMBL" id="UGHD01000003">
    <property type="protein sequence ID" value="STO98487.1"/>
    <property type="molecule type" value="Genomic_DNA"/>
</dbReference>
<dbReference type="AlphaFoldDB" id="A0A377J7M1"/>
<evidence type="ECO:0000313" key="2">
    <source>
        <dbReference type="Proteomes" id="UP000254512"/>
    </source>
</evidence>
<name>A0A377J7M1_GRIHO</name>
<organism evidence="1 2">
    <name type="scientific">Grimontia hollisae</name>
    <name type="common">Vibrio hollisae</name>
    <dbReference type="NCBI Taxonomy" id="673"/>
    <lineage>
        <taxon>Bacteria</taxon>
        <taxon>Pseudomonadati</taxon>
        <taxon>Pseudomonadota</taxon>
        <taxon>Gammaproteobacteria</taxon>
        <taxon>Vibrionales</taxon>
        <taxon>Vibrionaceae</taxon>
        <taxon>Grimontia</taxon>
    </lineage>
</organism>
<gene>
    <name evidence="1" type="ORF">NCTC11645_03472</name>
</gene>